<evidence type="ECO:0000259" key="5">
    <source>
        <dbReference type="PROSITE" id="PS50865"/>
    </source>
</evidence>
<organism evidence="6 7">
    <name type="scientific">Ancylostoma ceylanicum</name>
    <dbReference type="NCBI Taxonomy" id="53326"/>
    <lineage>
        <taxon>Eukaryota</taxon>
        <taxon>Metazoa</taxon>
        <taxon>Ecdysozoa</taxon>
        <taxon>Nematoda</taxon>
        <taxon>Chromadorea</taxon>
        <taxon>Rhabditida</taxon>
        <taxon>Rhabditina</taxon>
        <taxon>Rhabditomorpha</taxon>
        <taxon>Strongyloidea</taxon>
        <taxon>Ancylostomatidae</taxon>
        <taxon>Ancylostomatinae</taxon>
        <taxon>Ancylostoma</taxon>
    </lineage>
</organism>
<dbReference type="SUPFAM" id="SSF144232">
    <property type="entry name" value="HIT/MYND zinc finger-like"/>
    <property type="match status" value="1"/>
</dbReference>
<dbReference type="EMBL" id="JARK01001427">
    <property type="protein sequence ID" value="EYC03781.1"/>
    <property type="molecule type" value="Genomic_DNA"/>
</dbReference>
<dbReference type="PROSITE" id="PS01360">
    <property type="entry name" value="ZF_MYND_1"/>
    <property type="match status" value="1"/>
</dbReference>
<dbReference type="PANTHER" id="PTHR12197:SF300">
    <property type="entry name" value="HISTONE-LYSINE N-METHYLTRANSFERASE SET-18"/>
    <property type="match status" value="1"/>
</dbReference>
<comment type="caution">
    <text evidence="6">The sequence shown here is derived from an EMBL/GenBank/DDBJ whole genome shotgun (WGS) entry which is preliminary data.</text>
</comment>
<dbReference type="Proteomes" id="UP000024635">
    <property type="component" value="Unassembled WGS sequence"/>
</dbReference>
<protein>
    <recommendedName>
        <fullName evidence="5">MYND-type domain-containing protein</fullName>
    </recommendedName>
</protein>
<keyword evidence="3" id="KW-0862">Zinc</keyword>
<dbReference type="STRING" id="53326.A0A016TM41"/>
<keyword evidence="7" id="KW-1185">Reference proteome</keyword>
<dbReference type="InterPro" id="IPR050869">
    <property type="entry name" value="H3K4_H4K5_MeTrfase"/>
</dbReference>
<evidence type="ECO:0000256" key="1">
    <source>
        <dbReference type="ARBA" id="ARBA00022723"/>
    </source>
</evidence>
<accession>A0A016TM41</accession>
<feature type="domain" description="MYND-type" evidence="5">
    <location>
        <begin position="42"/>
        <end position="83"/>
    </location>
</feature>
<dbReference type="GO" id="GO:0008270">
    <property type="term" value="F:zinc ion binding"/>
    <property type="evidence" value="ECO:0007669"/>
    <property type="project" value="UniProtKB-KW"/>
</dbReference>
<dbReference type="InterPro" id="IPR002893">
    <property type="entry name" value="Znf_MYND"/>
</dbReference>
<dbReference type="PANTHER" id="PTHR12197">
    <property type="entry name" value="HISTONE-LYSINE N-METHYLTRANSFERASE SMYD"/>
    <property type="match status" value="1"/>
</dbReference>
<reference evidence="7" key="1">
    <citation type="journal article" date="2015" name="Nat. Genet.">
        <title>The genome and transcriptome of the zoonotic hookworm Ancylostoma ceylanicum identify infection-specific gene families.</title>
        <authorList>
            <person name="Schwarz E.M."/>
            <person name="Hu Y."/>
            <person name="Antoshechkin I."/>
            <person name="Miller M.M."/>
            <person name="Sternberg P.W."/>
            <person name="Aroian R.V."/>
        </authorList>
    </citation>
    <scope>NUCLEOTIDE SEQUENCE</scope>
    <source>
        <strain evidence="7">HY135</strain>
    </source>
</reference>
<name>A0A016TM41_9BILA</name>
<evidence type="ECO:0000256" key="3">
    <source>
        <dbReference type="ARBA" id="ARBA00022833"/>
    </source>
</evidence>
<gene>
    <name evidence="6" type="primary">Acey_s0091.g2421</name>
    <name evidence="6" type="ORF">Y032_0091g2421</name>
</gene>
<dbReference type="AlphaFoldDB" id="A0A016TM41"/>
<dbReference type="PROSITE" id="PS50865">
    <property type="entry name" value="ZF_MYND_2"/>
    <property type="match status" value="1"/>
</dbReference>
<keyword evidence="1" id="KW-0479">Metal-binding</keyword>
<proteinExistence type="predicted"/>
<keyword evidence="2 4" id="KW-0863">Zinc-finger</keyword>
<dbReference type="GO" id="GO:0005634">
    <property type="term" value="C:nucleus"/>
    <property type="evidence" value="ECO:0007669"/>
    <property type="project" value="TreeGrafter"/>
</dbReference>
<sequence length="196" mass="22719">MSPSAQTEVKDENDIAAVHARIVIFEHPFAYQVLNPKVEEFCSHCMRAPAKGEKLAKCAACDHVRYCSKDCQRLAWKIHRPECRRLKAVFPNLPLTEILFLSKIIDRVVFLAMNGDKFGWERERKFSSLVDHKDEIRTDKIRMDRFENLNKKMEIFRKEEMIDKEAFFDIFCKASINSHSIHTNAGTEIGMALDLG</sequence>
<dbReference type="Gene3D" id="6.10.140.2220">
    <property type="match status" value="1"/>
</dbReference>
<evidence type="ECO:0000313" key="7">
    <source>
        <dbReference type="Proteomes" id="UP000024635"/>
    </source>
</evidence>
<evidence type="ECO:0000256" key="4">
    <source>
        <dbReference type="PROSITE-ProRule" id="PRU00134"/>
    </source>
</evidence>
<dbReference type="Pfam" id="PF01753">
    <property type="entry name" value="zf-MYND"/>
    <property type="match status" value="1"/>
</dbReference>
<evidence type="ECO:0000313" key="6">
    <source>
        <dbReference type="EMBL" id="EYC03781.1"/>
    </source>
</evidence>
<evidence type="ECO:0000256" key="2">
    <source>
        <dbReference type="ARBA" id="ARBA00022771"/>
    </source>
</evidence>
<dbReference type="OrthoDB" id="265717at2759"/>